<accession>U5BIH0</accession>
<gene>
    <name evidence="1" type="ORF">P872_14130</name>
</gene>
<keyword evidence="2" id="KW-1185">Reference proteome</keyword>
<comment type="caution">
    <text evidence="1">The sequence shown here is derived from an EMBL/GenBank/DDBJ whole genome shotgun (WGS) entry which is preliminary data.</text>
</comment>
<protein>
    <submittedName>
        <fullName evidence="1">Uncharacterized protein</fullName>
    </submittedName>
</protein>
<sequence>MCQNGEVINSKQATDNEAFLGWNGLVMHKMGLNSQIKINKIANPSKG</sequence>
<name>U5BIH0_9BACT</name>
<organism evidence="1 2">
    <name type="scientific">Rhodonellum psychrophilum GCM71 = DSM 17998</name>
    <dbReference type="NCBI Taxonomy" id="1123057"/>
    <lineage>
        <taxon>Bacteria</taxon>
        <taxon>Pseudomonadati</taxon>
        <taxon>Bacteroidota</taxon>
        <taxon>Cytophagia</taxon>
        <taxon>Cytophagales</taxon>
        <taxon>Cytophagaceae</taxon>
        <taxon>Rhodonellum</taxon>
    </lineage>
</organism>
<dbReference type="AlphaFoldDB" id="U5BIH0"/>
<dbReference type="Proteomes" id="UP000016843">
    <property type="component" value="Unassembled WGS sequence"/>
</dbReference>
<dbReference type="EMBL" id="AWXR01000134">
    <property type="protein sequence ID" value="ERM80210.1"/>
    <property type="molecule type" value="Genomic_DNA"/>
</dbReference>
<evidence type="ECO:0000313" key="1">
    <source>
        <dbReference type="EMBL" id="ERM80210.1"/>
    </source>
</evidence>
<reference evidence="1 2" key="1">
    <citation type="journal article" date="2013" name="Genome Announc.">
        <title>Draft Genome Sequence of the Psychrophilic and Alkaliphilic Rhodonellum psychrophilum Strain GCM71T.</title>
        <authorList>
            <person name="Hauptmann A.L."/>
            <person name="Glaring M.A."/>
            <person name="Hallin P.F."/>
            <person name="Prieme A."/>
            <person name="Stougaard P."/>
        </authorList>
    </citation>
    <scope>NUCLEOTIDE SEQUENCE [LARGE SCALE GENOMIC DNA]</scope>
    <source>
        <strain evidence="1 2">GCM71</strain>
    </source>
</reference>
<evidence type="ECO:0000313" key="2">
    <source>
        <dbReference type="Proteomes" id="UP000016843"/>
    </source>
</evidence>
<proteinExistence type="predicted"/>